<dbReference type="GeneID" id="94197533"/>
<comment type="caution">
    <text evidence="1">The sequence shown here is derived from an EMBL/GenBank/DDBJ whole genome shotgun (WGS) entry which is preliminary data.</text>
</comment>
<evidence type="ECO:0000313" key="1">
    <source>
        <dbReference type="EMBL" id="GIX66052.1"/>
    </source>
</evidence>
<evidence type="ECO:0000313" key="2">
    <source>
        <dbReference type="Proteomes" id="UP001497744"/>
    </source>
</evidence>
<name>A0AAV4M0Q2_BABCB</name>
<proteinExistence type="predicted"/>
<dbReference type="Proteomes" id="UP001497744">
    <property type="component" value="Unassembled WGS sequence"/>
</dbReference>
<dbReference type="RefSeq" id="XP_067718121.1">
    <property type="nucleotide sequence ID" value="XM_067862020.1"/>
</dbReference>
<keyword evidence="2" id="KW-1185">Reference proteome</keyword>
<dbReference type="EMBL" id="BPLF01000006">
    <property type="protein sequence ID" value="GIX66052.1"/>
    <property type="molecule type" value="Genomic_DNA"/>
</dbReference>
<protein>
    <submittedName>
        <fullName evidence="1">Erythrocyte membrane pfemp3, related protein</fullName>
    </submittedName>
</protein>
<accession>A0AAV4M0Q2</accession>
<gene>
    <name evidence="1" type="ORF">BcabD6B2_54880</name>
</gene>
<dbReference type="AlphaFoldDB" id="A0AAV4M0Q2"/>
<organism evidence="1 2">
    <name type="scientific">Babesia caballi</name>
    <dbReference type="NCBI Taxonomy" id="5871"/>
    <lineage>
        <taxon>Eukaryota</taxon>
        <taxon>Sar</taxon>
        <taxon>Alveolata</taxon>
        <taxon>Apicomplexa</taxon>
        <taxon>Aconoidasida</taxon>
        <taxon>Piroplasmida</taxon>
        <taxon>Babesiidae</taxon>
        <taxon>Babesia</taxon>
    </lineage>
</organism>
<reference evidence="1 2" key="1">
    <citation type="submission" date="2021-06" db="EMBL/GenBank/DDBJ databases">
        <title>Genome sequence of Babesia caballi.</title>
        <authorList>
            <person name="Yamagishi J."/>
            <person name="Kidaka T."/>
            <person name="Ochi A."/>
        </authorList>
    </citation>
    <scope>NUCLEOTIDE SEQUENCE [LARGE SCALE GENOMIC DNA]</scope>
    <source>
        <strain evidence="1">USDA-D6B2</strain>
    </source>
</reference>
<sequence>METASACTGSSTPRVRGAPKKFKRIPAIDLINSAVATDWKQLERATIPASRPTKKARNALADGAARFTSNLWAYIQSPVGVSSTGAAAVEAKAVQENDPVPAPSIKGRERSCKAVKAAAGASKPVGGKGDAAAKCLEPLFGKLNERSHLFTFARESSSSKLSSVLDSELLSHDRSGLDSQYSNTTLEECERFSPYYADSIGSDVSCDLDDPKPVVSDEAVRDLCQRPLDALRCKCEKFFEHHGLVVKVRKLPVEGSVRRSITVSPHGATREQLSYPSYHFISRQHAHMFEQVMRGRTFLDTRYNSCNEMRNAKSPFSLFELHDGVLKHLEGLRDDLCDPEFSGIFISLSTRAFVSDSEFGRVRRTKTIAWAMIELLTSNERCLRGLWVHPAVSAPATTSLLSALLPYSIMTSFLASPNVVDDRYPVKTFCTWLTDFDTFPRQSLVLLASVERFGLIKHYDAVDVSSRYAPYGSSSGSGLFDSQLSHVDVGVADEKCFCYAGAKWDDLAHVIVGCTEQLMHNVLPKWLKLVPDAPLPDLLDDLERVVMPDSVSFNPTKPKDGPNAVRDAEYAGLSPLEVKDLLVHLYGARWRNRLKIHALKCIRDQHMVPKPCTSEVLSMFDEREERRKRRAQMVGQV</sequence>